<dbReference type="Proteomes" id="UP000231279">
    <property type="component" value="Unassembled WGS sequence"/>
</dbReference>
<keyword evidence="1" id="KW-0812">Transmembrane</keyword>
<dbReference type="OrthoDB" id="1896775at2759"/>
<organism evidence="3 4">
    <name type="scientific">Handroanthus impetiginosus</name>
    <dbReference type="NCBI Taxonomy" id="429701"/>
    <lineage>
        <taxon>Eukaryota</taxon>
        <taxon>Viridiplantae</taxon>
        <taxon>Streptophyta</taxon>
        <taxon>Embryophyta</taxon>
        <taxon>Tracheophyta</taxon>
        <taxon>Spermatophyta</taxon>
        <taxon>Magnoliopsida</taxon>
        <taxon>eudicotyledons</taxon>
        <taxon>Gunneridae</taxon>
        <taxon>Pentapetalae</taxon>
        <taxon>asterids</taxon>
        <taxon>lamiids</taxon>
        <taxon>Lamiales</taxon>
        <taxon>Bignoniaceae</taxon>
        <taxon>Crescentiina</taxon>
        <taxon>Tabebuia alliance</taxon>
        <taxon>Handroanthus</taxon>
    </lineage>
</organism>
<evidence type="ECO:0000256" key="1">
    <source>
        <dbReference type="SAM" id="Phobius"/>
    </source>
</evidence>
<dbReference type="AlphaFoldDB" id="A0A2G9H5T9"/>
<proteinExistence type="predicted"/>
<name>A0A2G9H5T9_9LAMI</name>
<accession>A0A2G9H5T9</accession>
<evidence type="ECO:0000313" key="3">
    <source>
        <dbReference type="EMBL" id="PIN12887.1"/>
    </source>
</evidence>
<dbReference type="EMBL" id="NKXS01002597">
    <property type="protein sequence ID" value="PIN12887.1"/>
    <property type="molecule type" value="Genomic_DNA"/>
</dbReference>
<gene>
    <name evidence="3" type="ORF">CDL12_14497</name>
</gene>
<dbReference type="InterPro" id="IPR056777">
    <property type="entry name" value="Ycf2_N"/>
</dbReference>
<evidence type="ECO:0000259" key="2">
    <source>
        <dbReference type="Pfam" id="PF05695"/>
    </source>
</evidence>
<keyword evidence="1" id="KW-0472">Membrane</keyword>
<keyword evidence="1" id="KW-1133">Transmembrane helix</keyword>
<reference evidence="4" key="1">
    <citation type="journal article" date="2018" name="Gigascience">
        <title>Genome assembly of the Pink Ipe (Handroanthus impetiginosus, Bignoniaceae), a highly valued, ecologically keystone Neotropical timber forest tree.</title>
        <authorList>
            <person name="Silva-Junior O.B."/>
            <person name="Grattapaglia D."/>
            <person name="Novaes E."/>
            <person name="Collevatti R.G."/>
        </authorList>
    </citation>
    <scope>NUCLEOTIDE SEQUENCE [LARGE SCALE GENOMIC DNA]</scope>
    <source>
        <strain evidence="4">cv. UFG-1</strain>
    </source>
</reference>
<evidence type="ECO:0000313" key="4">
    <source>
        <dbReference type="Proteomes" id="UP000231279"/>
    </source>
</evidence>
<keyword evidence="4" id="KW-1185">Reference proteome</keyword>
<feature type="domain" description="Ycf2 N-terminal" evidence="2">
    <location>
        <begin position="8"/>
        <end position="109"/>
    </location>
</feature>
<dbReference type="Pfam" id="PF05695">
    <property type="entry name" value="Ycf2"/>
    <property type="match status" value="1"/>
</dbReference>
<feature type="transmembrane region" description="Helical" evidence="1">
    <location>
        <begin position="36"/>
        <end position="54"/>
    </location>
</feature>
<sequence length="246" mass="28333">MTSALSSQHFLKLFDPRILSILLSCNSQGSTNNQYFMIKCVILFLVVFLIYRITSRNIVERKNLFLREILPILMKNSIRPKNDILKELMRSSYIHRSIILLLYLPKTKKRNSSCKISNKTVARIEILFKEKGYFDQSKDHLDSISNISTYDSKYHTLINQREIQLVKKSLVGVMERGQPEPIPSPHTIPKAPKLKFDESLKLALPLIFQSSIRSYHSLLSVGINLILLPVLKGFTIRSHRLHVGGE</sequence>
<protein>
    <recommendedName>
        <fullName evidence="2">Ycf2 N-terminal domain-containing protein</fullName>
    </recommendedName>
</protein>
<dbReference type="STRING" id="429701.A0A2G9H5T9"/>
<comment type="caution">
    <text evidence="3">The sequence shown here is derived from an EMBL/GenBank/DDBJ whole genome shotgun (WGS) entry which is preliminary data.</text>
</comment>